<reference evidence="3" key="1">
    <citation type="submission" date="2022-08" db="EMBL/GenBank/DDBJ databases">
        <title>Complete Genome Sequences of 2 Bosea sp. soil isolates.</title>
        <authorList>
            <person name="Alvarez Arevalo M."/>
            <person name="Sterndorff E.B."/>
            <person name="Faurdal D."/>
            <person name="Joergensen T.S."/>
            <person name="Weber T."/>
        </authorList>
    </citation>
    <scope>NUCLEOTIDE SEQUENCE</scope>
    <source>
        <strain evidence="3">NBC_00436</strain>
    </source>
</reference>
<organism evidence="3">
    <name type="scientific">Bosea sp. NBC_00436</name>
    <dbReference type="NCBI Taxonomy" id="2969620"/>
    <lineage>
        <taxon>Bacteria</taxon>
        <taxon>Pseudomonadati</taxon>
        <taxon>Pseudomonadota</taxon>
        <taxon>Alphaproteobacteria</taxon>
        <taxon>Hyphomicrobiales</taxon>
        <taxon>Boseaceae</taxon>
        <taxon>Bosea</taxon>
    </lineage>
</organism>
<keyword evidence="1" id="KW-0812">Transmembrane</keyword>
<sequence>MTLKVRNQPDFFAGTLFVACGAAFALAARHYDAGTAAQMGPGRFPLILGGVLVLLGLVIAGRSLSVRTARETVAAMSFKTALLVLGSVALFGLLLAPLGLVLASVVLIVVSALASHEFHWRYVTVTAVVLITVCWAIFVFGLGLPLPVLPGSL</sequence>
<dbReference type="InterPro" id="IPR009936">
    <property type="entry name" value="DUF1468"/>
</dbReference>
<evidence type="ECO:0000259" key="2">
    <source>
        <dbReference type="Pfam" id="PF07331"/>
    </source>
</evidence>
<name>A0A9E7ZHN0_9HYPH</name>
<keyword evidence="1" id="KW-0472">Membrane</keyword>
<dbReference type="AlphaFoldDB" id="A0A9E7ZHN0"/>
<accession>A0A9E7ZHN0</accession>
<dbReference type="Pfam" id="PF07331">
    <property type="entry name" value="TctB"/>
    <property type="match status" value="1"/>
</dbReference>
<dbReference type="EMBL" id="CP102774">
    <property type="protein sequence ID" value="UZF86070.1"/>
    <property type="molecule type" value="Genomic_DNA"/>
</dbReference>
<feature type="transmembrane region" description="Helical" evidence="1">
    <location>
        <begin position="120"/>
        <end position="144"/>
    </location>
</feature>
<feature type="transmembrane region" description="Helical" evidence="1">
    <location>
        <begin position="43"/>
        <end position="60"/>
    </location>
</feature>
<evidence type="ECO:0000256" key="1">
    <source>
        <dbReference type="SAM" id="Phobius"/>
    </source>
</evidence>
<feature type="domain" description="DUF1468" evidence="2">
    <location>
        <begin position="13"/>
        <end position="147"/>
    </location>
</feature>
<feature type="transmembrane region" description="Helical" evidence="1">
    <location>
        <begin position="81"/>
        <end position="114"/>
    </location>
</feature>
<gene>
    <name evidence="3" type="ORF">NWE54_19990</name>
</gene>
<keyword evidence="1" id="KW-1133">Transmembrane helix</keyword>
<proteinExistence type="predicted"/>
<protein>
    <submittedName>
        <fullName evidence="3">Tripartite tricarboxylate transporter TctB family protein</fullName>
    </submittedName>
</protein>
<evidence type="ECO:0000313" key="3">
    <source>
        <dbReference type="EMBL" id="UZF86070.1"/>
    </source>
</evidence>